<dbReference type="AlphaFoldDB" id="A0A1E5KV87"/>
<keyword evidence="1" id="KW-1133">Transmembrane helix</keyword>
<comment type="caution">
    <text evidence="2">The sequence shown here is derived from an EMBL/GenBank/DDBJ whole genome shotgun (WGS) entry which is preliminary data.</text>
</comment>
<dbReference type="Gene3D" id="1.10.1760.20">
    <property type="match status" value="1"/>
</dbReference>
<evidence type="ECO:0000256" key="1">
    <source>
        <dbReference type="SAM" id="Phobius"/>
    </source>
</evidence>
<keyword evidence="1" id="KW-0812">Transmembrane</keyword>
<dbReference type="RefSeq" id="WP_069699117.1">
    <property type="nucleotide sequence ID" value="NZ_JAGGMA010000036.1"/>
</dbReference>
<dbReference type="OrthoDB" id="9795813at2"/>
<keyword evidence="3" id="KW-1185">Reference proteome</keyword>
<accession>A0A1E5KV87</accession>
<evidence type="ECO:0000313" key="3">
    <source>
        <dbReference type="Proteomes" id="UP000095256"/>
    </source>
</evidence>
<dbReference type="GO" id="GO:0005886">
    <property type="term" value="C:plasma membrane"/>
    <property type="evidence" value="ECO:0007669"/>
    <property type="project" value="InterPro"/>
</dbReference>
<reference evidence="2 3" key="1">
    <citation type="submission" date="2016-09" db="EMBL/GenBank/DDBJ databases">
        <authorList>
            <person name="Capua I."/>
            <person name="De Benedictis P."/>
            <person name="Joannis T."/>
            <person name="Lombin L.H."/>
            <person name="Cattoli G."/>
        </authorList>
    </citation>
    <scope>NUCLEOTIDE SEQUENCE [LARGE SCALE GENOMIC DNA]</scope>
    <source>
        <strain evidence="2 3">LMG 25899</strain>
    </source>
</reference>
<feature type="transmembrane region" description="Helical" evidence="1">
    <location>
        <begin position="81"/>
        <end position="99"/>
    </location>
</feature>
<feature type="transmembrane region" description="Helical" evidence="1">
    <location>
        <begin position="7"/>
        <end position="26"/>
    </location>
</feature>
<protein>
    <submittedName>
        <fullName evidence="2">Energy-coupled thiamine transporter ThiT</fullName>
    </submittedName>
</protein>
<dbReference type="STRING" id="762845.BCR26_03290"/>
<proteinExistence type="predicted"/>
<dbReference type="InterPro" id="IPR012651">
    <property type="entry name" value="Thia_Transptr_ThiT"/>
</dbReference>
<evidence type="ECO:0000313" key="2">
    <source>
        <dbReference type="EMBL" id="OEH81796.1"/>
    </source>
</evidence>
<feature type="transmembrane region" description="Helical" evidence="1">
    <location>
        <begin position="155"/>
        <end position="177"/>
    </location>
</feature>
<keyword evidence="1" id="KW-0472">Membrane</keyword>
<dbReference type="GO" id="GO:0015234">
    <property type="term" value="F:thiamine transmembrane transporter activity"/>
    <property type="evidence" value="ECO:0007669"/>
    <property type="project" value="InterPro"/>
</dbReference>
<dbReference type="Proteomes" id="UP000095256">
    <property type="component" value="Unassembled WGS sequence"/>
</dbReference>
<sequence>MQRKMVLRVWIEGTIFAAIAMALSFLPVRIGSSFEISLGMIPIILYSLRRGGKAGILSAFIWGLLHFPLAQVYYLTVFQVIIEYILAFGFAGFAGAFSIKLQQAIKNDNKRKGRFLIVRAVFLGTFMRYFWHFIAGILFWGSFAFGGMSPVAFSFVMNGLSGLATAIVASIVLVILFNVQEHLFIVKETSG</sequence>
<feature type="transmembrane region" description="Helical" evidence="1">
    <location>
        <begin position="120"/>
        <end position="143"/>
    </location>
</feature>
<organism evidence="2 3">
    <name type="scientific">Enterococcus rivorum</name>
    <dbReference type="NCBI Taxonomy" id="762845"/>
    <lineage>
        <taxon>Bacteria</taxon>
        <taxon>Bacillati</taxon>
        <taxon>Bacillota</taxon>
        <taxon>Bacilli</taxon>
        <taxon>Lactobacillales</taxon>
        <taxon>Enterococcaceae</taxon>
        <taxon>Enterococcus</taxon>
    </lineage>
</organism>
<dbReference type="Pfam" id="PF09515">
    <property type="entry name" value="Thia_YuaJ"/>
    <property type="match status" value="1"/>
</dbReference>
<dbReference type="NCBIfam" id="TIGR02357">
    <property type="entry name" value="ECF_ThiT_YuaJ"/>
    <property type="match status" value="1"/>
</dbReference>
<gene>
    <name evidence="2" type="ORF">BCR26_03290</name>
</gene>
<name>A0A1E5KV87_9ENTE</name>
<dbReference type="EMBL" id="MIEK01000034">
    <property type="protein sequence ID" value="OEH81796.1"/>
    <property type="molecule type" value="Genomic_DNA"/>
</dbReference>